<dbReference type="AlphaFoldDB" id="A0A1F5ZU93"/>
<evidence type="ECO:0000313" key="3">
    <source>
        <dbReference type="Proteomes" id="UP000176253"/>
    </source>
</evidence>
<proteinExistence type="predicted"/>
<dbReference type="EMBL" id="MFJM01000062">
    <property type="protein sequence ID" value="OGG15953.1"/>
    <property type="molecule type" value="Genomic_DNA"/>
</dbReference>
<comment type="caution">
    <text evidence="2">The sequence shown here is derived from an EMBL/GenBank/DDBJ whole genome shotgun (WGS) entry which is preliminary data.</text>
</comment>
<organism evidence="2 3">
    <name type="scientific">Candidatus Gottesmanbacteria bacterium RIFCSPHIGHO2_02_FULL_39_14</name>
    <dbReference type="NCBI Taxonomy" id="1798383"/>
    <lineage>
        <taxon>Bacteria</taxon>
        <taxon>Candidatus Gottesmaniibacteriota</taxon>
    </lineage>
</organism>
<evidence type="ECO:0000256" key="1">
    <source>
        <dbReference type="SAM" id="MobiDB-lite"/>
    </source>
</evidence>
<gene>
    <name evidence="2" type="ORF">A3D78_03285</name>
</gene>
<dbReference type="STRING" id="1798383.A3D78_03285"/>
<name>A0A1F5ZU93_9BACT</name>
<sequence length="163" mass="18514">MADIGRDRLPLPHPPEINAKEAGVTPLTSDELRRRAEARSEKLARIKLKVHNALENFRNGKISENNIESLNPSRIVNTDTEQTESSKAQELLKAIFQKKQGIGEFVNQAVMTNMQRIRRSQLSATQKWHNLKTQIKRGVVSPNLENGLKTLFCQNLKRIPARV</sequence>
<feature type="region of interest" description="Disordered" evidence="1">
    <location>
        <begin position="1"/>
        <end position="31"/>
    </location>
</feature>
<protein>
    <submittedName>
        <fullName evidence="2">Uncharacterized protein</fullName>
    </submittedName>
</protein>
<dbReference type="Proteomes" id="UP000176253">
    <property type="component" value="Unassembled WGS sequence"/>
</dbReference>
<feature type="compositionally biased region" description="Basic and acidic residues" evidence="1">
    <location>
        <begin position="1"/>
        <end position="10"/>
    </location>
</feature>
<accession>A0A1F5ZU93</accession>
<evidence type="ECO:0000313" key="2">
    <source>
        <dbReference type="EMBL" id="OGG15953.1"/>
    </source>
</evidence>
<reference evidence="2 3" key="1">
    <citation type="journal article" date="2016" name="Nat. Commun.">
        <title>Thousands of microbial genomes shed light on interconnected biogeochemical processes in an aquifer system.</title>
        <authorList>
            <person name="Anantharaman K."/>
            <person name="Brown C.T."/>
            <person name="Hug L.A."/>
            <person name="Sharon I."/>
            <person name="Castelle C.J."/>
            <person name="Probst A.J."/>
            <person name="Thomas B.C."/>
            <person name="Singh A."/>
            <person name="Wilkins M.J."/>
            <person name="Karaoz U."/>
            <person name="Brodie E.L."/>
            <person name="Williams K.H."/>
            <person name="Hubbard S.S."/>
            <person name="Banfield J.F."/>
        </authorList>
    </citation>
    <scope>NUCLEOTIDE SEQUENCE [LARGE SCALE GENOMIC DNA]</scope>
</reference>